<dbReference type="PANTHER" id="PTHR33336:SF3">
    <property type="entry name" value="ABM DOMAIN-CONTAINING PROTEIN"/>
    <property type="match status" value="1"/>
</dbReference>
<dbReference type="PROSITE" id="PS51725">
    <property type="entry name" value="ABM"/>
    <property type="match status" value="1"/>
</dbReference>
<dbReference type="PANTHER" id="PTHR33336">
    <property type="entry name" value="QUINOL MONOOXYGENASE YGIN-RELATED"/>
    <property type="match status" value="1"/>
</dbReference>
<keyword evidence="2" id="KW-0560">Oxidoreductase</keyword>
<dbReference type="OrthoDB" id="9806189at2"/>
<gene>
    <name evidence="2" type="ORF">HFA01_05080</name>
</gene>
<dbReference type="RefSeq" id="WP_146812999.1">
    <property type="nucleotide sequence ID" value="NZ_BJYD01000004.1"/>
</dbReference>
<proteinExistence type="predicted"/>
<keyword evidence="3" id="KW-1185">Reference proteome</keyword>
<dbReference type="Gene3D" id="3.30.70.100">
    <property type="match status" value="1"/>
</dbReference>
<dbReference type="GO" id="GO:0005829">
    <property type="term" value="C:cytosol"/>
    <property type="evidence" value="ECO:0007669"/>
    <property type="project" value="TreeGrafter"/>
</dbReference>
<dbReference type="Proteomes" id="UP000321886">
    <property type="component" value="Unassembled WGS sequence"/>
</dbReference>
<dbReference type="InterPro" id="IPR011008">
    <property type="entry name" value="Dimeric_a/b-barrel"/>
</dbReference>
<name>A0A511WM75_9BACI</name>
<dbReference type="EMBL" id="BJYD01000004">
    <property type="protein sequence ID" value="GEN52246.1"/>
    <property type="molecule type" value="Genomic_DNA"/>
</dbReference>
<comment type="caution">
    <text evidence="2">The sequence shown here is derived from an EMBL/GenBank/DDBJ whole genome shotgun (WGS) entry which is preliminary data.</text>
</comment>
<feature type="domain" description="ABM" evidence="1">
    <location>
        <begin position="2"/>
        <end position="90"/>
    </location>
</feature>
<dbReference type="GO" id="GO:0004497">
    <property type="term" value="F:monooxygenase activity"/>
    <property type="evidence" value="ECO:0007669"/>
    <property type="project" value="UniProtKB-KW"/>
</dbReference>
<evidence type="ECO:0000313" key="2">
    <source>
        <dbReference type="EMBL" id="GEN52246.1"/>
    </source>
</evidence>
<sequence length="93" mass="10753">MITINAIIKAKQGQEQALFEEMKKAVEPSQSEEGCMEYTLHRSLDDEGTFVFYETWKDETALKAHIESDHYQAYRKATADLTDSRTVHKLQKV</sequence>
<dbReference type="SUPFAM" id="SSF54909">
    <property type="entry name" value="Dimeric alpha+beta barrel"/>
    <property type="match status" value="1"/>
</dbReference>
<evidence type="ECO:0000259" key="1">
    <source>
        <dbReference type="PROSITE" id="PS51725"/>
    </source>
</evidence>
<dbReference type="InterPro" id="IPR007138">
    <property type="entry name" value="ABM_dom"/>
</dbReference>
<organism evidence="2 3">
    <name type="scientific">Halobacillus faecis</name>
    <dbReference type="NCBI Taxonomy" id="360184"/>
    <lineage>
        <taxon>Bacteria</taxon>
        <taxon>Bacillati</taxon>
        <taxon>Bacillota</taxon>
        <taxon>Bacilli</taxon>
        <taxon>Bacillales</taxon>
        <taxon>Bacillaceae</taxon>
        <taxon>Halobacillus</taxon>
    </lineage>
</organism>
<dbReference type="Pfam" id="PF03992">
    <property type="entry name" value="ABM"/>
    <property type="match status" value="1"/>
</dbReference>
<evidence type="ECO:0000313" key="3">
    <source>
        <dbReference type="Proteomes" id="UP000321886"/>
    </source>
</evidence>
<reference evidence="2 3" key="1">
    <citation type="submission" date="2019-07" db="EMBL/GenBank/DDBJ databases">
        <title>Whole genome shotgun sequence of Halobacillus faecis NBRC 103569.</title>
        <authorList>
            <person name="Hosoyama A."/>
            <person name="Uohara A."/>
            <person name="Ohji S."/>
            <person name="Ichikawa N."/>
        </authorList>
    </citation>
    <scope>NUCLEOTIDE SEQUENCE [LARGE SCALE GENOMIC DNA]</scope>
    <source>
        <strain evidence="2 3">NBRC 103569</strain>
    </source>
</reference>
<dbReference type="AlphaFoldDB" id="A0A511WM75"/>
<keyword evidence="2" id="KW-0503">Monooxygenase</keyword>
<dbReference type="InterPro" id="IPR050744">
    <property type="entry name" value="AI-2_Isomerase_LsrG"/>
</dbReference>
<accession>A0A511WM75</accession>
<protein>
    <submittedName>
        <fullName evidence="2">Antibiotic biosynthesis monooxygenase</fullName>
    </submittedName>
</protein>